<comment type="caution">
    <text evidence="1">The sequence shown here is derived from an EMBL/GenBank/DDBJ whole genome shotgun (WGS) entry which is preliminary data.</text>
</comment>
<name>A0A454CW00_VIBHA</name>
<feature type="non-terminal residue" evidence="1">
    <location>
        <position position="1"/>
    </location>
</feature>
<reference evidence="1 2" key="1">
    <citation type="submission" date="2012-10" db="EMBL/GenBank/DDBJ databases">
        <title>Genome sequence of Vibrio Cholerae HENC-02.</title>
        <authorList>
            <person name="Eppinger M."/>
            <person name="Hasan N.A."/>
            <person name="Sengamalay N."/>
            <person name="Hine E."/>
            <person name="Su Q."/>
            <person name="Daugherty S.C."/>
            <person name="Young S."/>
            <person name="Sadzewicz L."/>
            <person name="Tallon L."/>
            <person name="Cebula T.A."/>
            <person name="Ravel J."/>
            <person name="Colwell R.R."/>
        </authorList>
    </citation>
    <scope>NUCLEOTIDE SEQUENCE [LARGE SCALE GENOMIC DNA]</scope>
    <source>
        <strain evidence="1 2">HENC-02</strain>
    </source>
</reference>
<accession>A0A454CW00</accession>
<dbReference type="Proteomes" id="UP000008367">
    <property type="component" value="Unassembled WGS sequence"/>
</dbReference>
<dbReference type="EMBL" id="AJSR01001609">
    <property type="protein sequence ID" value="EKM30542.1"/>
    <property type="molecule type" value="Genomic_DNA"/>
</dbReference>
<organism evidence="1 2">
    <name type="scientific">Vibrio harveyi</name>
    <name type="common">Beneckea harveyi</name>
    <dbReference type="NCBI Taxonomy" id="669"/>
    <lineage>
        <taxon>Bacteria</taxon>
        <taxon>Pseudomonadati</taxon>
        <taxon>Pseudomonadota</taxon>
        <taxon>Gammaproteobacteria</taxon>
        <taxon>Vibrionales</taxon>
        <taxon>Vibrionaceae</taxon>
        <taxon>Vibrio</taxon>
    </lineage>
</organism>
<protein>
    <submittedName>
        <fullName evidence="1">Methyl-accepting chemotaxis protein</fullName>
    </submittedName>
</protein>
<evidence type="ECO:0000313" key="2">
    <source>
        <dbReference type="Proteomes" id="UP000008367"/>
    </source>
</evidence>
<proteinExistence type="predicted"/>
<sequence>LLLLFWAMP</sequence>
<gene>
    <name evidence="1" type="ORF">VCHENC02_3735B</name>
</gene>
<evidence type="ECO:0000313" key="1">
    <source>
        <dbReference type="EMBL" id="EKM30542.1"/>
    </source>
</evidence>